<dbReference type="SUPFAM" id="SSF50156">
    <property type="entry name" value="PDZ domain-like"/>
    <property type="match status" value="1"/>
</dbReference>
<dbReference type="GO" id="GO:0004252">
    <property type="term" value="F:serine-type endopeptidase activity"/>
    <property type="evidence" value="ECO:0007669"/>
    <property type="project" value="InterPro"/>
</dbReference>
<dbReference type="InterPro" id="IPR036034">
    <property type="entry name" value="PDZ_sf"/>
</dbReference>
<dbReference type="Pfam" id="PF13180">
    <property type="entry name" value="PDZ_2"/>
    <property type="match status" value="1"/>
</dbReference>
<dbReference type="AlphaFoldDB" id="A0A9D2J7V5"/>
<comment type="similarity">
    <text evidence="1">Belongs to the peptidase S1C family.</text>
</comment>
<feature type="compositionally biased region" description="Low complexity" evidence="4">
    <location>
        <begin position="60"/>
        <end position="71"/>
    </location>
</feature>
<keyword evidence="2" id="KW-0645">Protease</keyword>
<dbReference type="InterPro" id="IPR001478">
    <property type="entry name" value="PDZ"/>
</dbReference>
<sequence>MSEFDYNNTNDGLNNDNTDDSLNHDPAGNDSLNDDAGWNKPGDDIDTAVSEETGTSSYEPAAADTAPADGTYHYVGDPYREESGTASEDGRNPRYRYQGQQNAQYNNSFSEGSWQGDGTSADSQQDAQYNGGAYNESSQQYYSSIPDEPDKKRGGMGMRIAKIAGAALLFGIVAGVGFAGVSIARDRLIPSATERVQTTTVQNNGSDDSSSSSASAQDISNVVDAVMPSVVSITSTTQVSNYFFGTQESEGAGSGFILAKTDDALMIATNNHVVEGANALTVGFSDGTTADATIVGTDSDADLAVISVQASGLSEDTLSTIKVAVLGSSDDLKVGETVIAIGNALGYGQSVTTGVVSAKDREVSFTDGTMTLLQTDAAINPGNSGGVLVNLNGEVVGINNAKLEDTSVEGMGYAIPISTAQGTLETLMNSGSIPEGEAAYLGILGRTIDSTYSEALGMPSGVYVSQVVEGSPAETAGIAAGDVITGFEGNTVSTMDGLKDRISAQQAGTEVQITLQRANQNGTYEEQTVTVTLGKESDYQDAETATEESADTTEQDSQQYGTDPYEYYNGGNGNDYYSSPYDYFFN</sequence>
<dbReference type="InterPro" id="IPR001940">
    <property type="entry name" value="Peptidase_S1C"/>
</dbReference>
<dbReference type="PRINTS" id="PR00834">
    <property type="entry name" value="PROTEASES2C"/>
</dbReference>
<gene>
    <name evidence="7" type="ORF">H9968_07290</name>
</gene>
<keyword evidence="5" id="KW-1133">Transmembrane helix</keyword>
<evidence type="ECO:0000256" key="4">
    <source>
        <dbReference type="SAM" id="MobiDB-lite"/>
    </source>
</evidence>
<evidence type="ECO:0000256" key="2">
    <source>
        <dbReference type="ARBA" id="ARBA00022670"/>
    </source>
</evidence>
<reference evidence="7" key="1">
    <citation type="journal article" date="2021" name="PeerJ">
        <title>Extensive microbial diversity within the chicken gut microbiome revealed by metagenomics and culture.</title>
        <authorList>
            <person name="Gilroy R."/>
            <person name="Ravi A."/>
            <person name="Getino M."/>
            <person name="Pursley I."/>
            <person name="Horton D.L."/>
            <person name="Alikhan N.F."/>
            <person name="Baker D."/>
            <person name="Gharbi K."/>
            <person name="Hall N."/>
            <person name="Watson M."/>
            <person name="Adriaenssens E.M."/>
            <person name="Foster-Nyarko E."/>
            <person name="Jarju S."/>
            <person name="Secka A."/>
            <person name="Antonio M."/>
            <person name="Oren A."/>
            <person name="Chaudhuri R.R."/>
            <person name="La Ragione R."/>
            <person name="Hildebrand F."/>
            <person name="Pallen M.J."/>
        </authorList>
    </citation>
    <scope>NUCLEOTIDE SEQUENCE</scope>
    <source>
        <strain evidence="7">CHK179-28034</strain>
    </source>
</reference>
<dbReference type="PANTHER" id="PTHR22939">
    <property type="entry name" value="SERINE PROTEASE FAMILY S1C HTRA-RELATED"/>
    <property type="match status" value="1"/>
</dbReference>
<evidence type="ECO:0000256" key="3">
    <source>
        <dbReference type="ARBA" id="ARBA00022801"/>
    </source>
</evidence>
<feature type="compositionally biased region" description="Low complexity" evidence="4">
    <location>
        <begin position="206"/>
        <end position="215"/>
    </location>
</feature>
<organism evidence="7 8">
    <name type="scientific">Candidatus Anaerobutyricum stercoris</name>
    <dbReference type="NCBI Taxonomy" id="2838457"/>
    <lineage>
        <taxon>Bacteria</taxon>
        <taxon>Bacillati</taxon>
        <taxon>Bacillota</taxon>
        <taxon>Clostridia</taxon>
        <taxon>Lachnospirales</taxon>
        <taxon>Lachnospiraceae</taxon>
        <taxon>Anaerobutyricum</taxon>
    </lineage>
</organism>
<protein>
    <submittedName>
        <fullName evidence="7">Trypsin-like peptidase domain-containing protein</fullName>
    </submittedName>
</protein>
<dbReference type="SUPFAM" id="SSF50494">
    <property type="entry name" value="Trypsin-like serine proteases"/>
    <property type="match status" value="1"/>
</dbReference>
<evidence type="ECO:0000256" key="1">
    <source>
        <dbReference type="ARBA" id="ARBA00010541"/>
    </source>
</evidence>
<dbReference type="PROSITE" id="PS50106">
    <property type="entry name" value="PDZ"/>
    <property type="match status" value="1"/>
</dbReference>
<feature type="compositionally biased region" description="Polar residues" evidence="4">
    <location>
        <begin position="195"/>
        <end position="205"/>
    </location>
</feature>
<keyword evidence="5" id="KW-0812">Transmembrane</keyword>
<feature type="compositionally biased region" description="Low complexity" evidence="4">
    <location>
        <begin position="563"/>
        <end position="573"/>
    </location>
</feature>
<feature type="region of interest" description="Disordered" evidence="4">
    <location>
        <begin position="195"/>
        <end position="215"/>
    </location>
</feature>
<dbReference type="Gene3D" id="2.40.10.10">
    <property type="entry name" value="Trypsin-like serine proteases"/>
    <property type="match status" value="2"/>
</dbReference>
<keyword evidence="3" id="KW-0378">Hydrolase</keyword>
<dbReference type="Pfam" id="PF13365">
    <property type="entry name" value="Trypsin_2"/>
    <property type="match status" value="1"/>
</dbReference>
<feature type="compositionally biased region" description="Polar residues" evidence="4">
    <location>
        <begin position="98"/>
        <end position="128"/>
    </location>
</feature>
<dbReference type="SMART" id="SM00228">
    <property type="entry name" value="PDZ"/>
    <property type="match status" value="1"/>
</dbReference>
<comment type="caution">
    <text evidence="7">The sequence shown here is derived from an EMBL/GenBank/DDBJ whole genome shotgun (WGS) entry which is preliminary data.</text>
</comment>
<evidence type="ECO:0000259" key="6">
    <source>
        <dbReference type="PROSITE" id="PS50106"/>
    </source>
</evidence>
<evidence type="ECO:0000313" key="8">
    <source>
        <dbReference type="Proteomes" id="UP000824049"/>
    </source>
</evidence>
<feature type="compositionally biased region" description="Acidic residues" evidence="4">
    <location>
        <begin position="539"/>
        <end position="554"/>
    </location>
</feature>
<name>A0A9D2J7V5_9FIRM</name>
<feature type="compositionally biased region" description="Low complexity" evidence="4">
    <location>
        <begin position="1"/>
        <end position="16"/>
    </location>
</feature>
<feature type="transmembrane region" description="Helical" evidence="5">
    <location>
        <begin position="160"/>
        <end position="181"/>
    </location>
</feature>
<dbReference type="Proteomes" id="UP000824049">
    <property type="component" value="Unassembled WGS sequence"/>
</dbReference>
<dbReference type="InterPro" id="IPR009003">
    <property type="entry name" value="Peptidase_S1_PA"/>
</dbReference>
<reference evidence="7" key="2">
    <citation type="submission" date="2021-04" db="EMBL/GenBank/DDBJ databases">
        <authorList>
            <person name="Gilroy R."/>
        </authorList>
    </citation>
    <scope>NUCLEOTIDE SEQUENCE</scope>
    <source>
        <strain evidence="7">CHK179-28034</strain>
    </source>
</reference>
<keyword evidence="5" id="KW-0472">Membrane</keyword>
<dbReference type="GO" id="GO:0006508">
    <property type="term" value="P:proteolysis"/>
    <property type="evidence" value="ECO:0007669"/>
    <property type="project" value="UniProtKB-KW"/>
</dbReference>
<feature type="region of interest" description="Disordered" evidence="4">
    <location>
        <begin position="534"/>
        <end position="573"/>
    </location>
</feature>
<dbReference type="Gene3D" id="2.30.42.10">
    <property type="match status" value="1"/>
</dbReference>
<feature type="domain" description="PDZ" evidence="6">
    <location>
        <begin position="442"/>
        <end position="519"/>
    </location>
</feature>
<dbReference type="InterPro" id="IPR043504">
    <property type="entry name" value="Peptidase_S1_PA_chymotrypsin"/>
</dbReference>
<dbReference type="PANTHER" id="PTHR22939:SF129">
    <property type="entry name" value="SERINE PROTEASE HTRA2, MITOCHONDRIAL"/>
    <property type="match status" value="1"/>
</dbReference>
<accession>A0A9D2J7V5</accession>
<evidence type="ECO:0000313" key="7">
    <source>
        <dbReference type="EMBL" id="HIZ39713.1"/>
    </source>
</evidence>
<feature type="compositionally biased region" description="Basic and acidic residues" evidence="4">
    <location>
        <begin position="78"/>
        <end position="92"/>
    </location>
</feature>
<feature type="region of interest" description="Disordered" evidence="4">
    <location>
        <begin position="1"/>
        <end position="153"/>
    </location>
</feature>
<dbReference type="EMBL" id="DXBR01000063">
    <property type="protein sequence ID" value="HIZ39713.1"/>
    <property type="molecule type" value="Genomic_DNA"/>
</dbReference>
<proteinExistence type="inferred from homology"/>
<evidence type="ECO:0000256" key="5">
    <source>
        <dbReference type="SAM" id="Phobius"/>
    </source>
</evidence>